<evidence type="ECO:0000256" key="1">
    <source>
        <dbReference type="SAM" id="MobiDB-lite"/>
    </source>
</evidence>
<comment type="caution">
    <text evidence="2">The sequence shown here is derived from an EMBL/GenBank/DDBJ whole genome shotgun (WGS) entry which is preliminary data.</text>
</comment>
<name>A0A151GR19_DRECN</name>
<dbReference type="RefSeq" id="XP_040658898.1">
    <property type="nucleotide sequence ID" value="XM_040798015.1"/>
</dbReference>
<accession>A0A151GR19</accession>
<feature type="region of interest" description="Disordered" evidence="1">
    <location>
        <begin position="49"/>
        <end position="101"/>
    </location>
</feature>
<organism evidence="2 3">
    <name type="scientific">Drechmeria coniospora</name>
    <name type="common">Nematophagous fungus</name>
    <name type="synonym">Meria coniospora</name>
    <dbReference type="NCBI Taxonomy" id="98403"/>
    <lineage>
        <taxon>Eukaryota</taxon>
        <taxon>Fungi</taxon>
        <taxon>Dikarya</taxon>
        <taxon>Ascomycota</taxon>
        <taxon>Pezizomycotina</taxon>
        <taxon>Sordariomycetes</taxon>
        <taxon>Hypocreomycetidae</taxon>
        <taxon>Hypocreales</taxon>
        <taxon>Ophiocordycipitaceae</taxon>
        <taxon>Drechmeria</taxon>
    </lineage>
</organism>
<evidence type="ECO:0000313" key="2">
    <source>
        <dbReference type="EMBL" id="KYK59546.1"/>
    </source>
</evidence>
<proteinExistence type="predicted"/>
<protein>
    <submittedName>
        <fullName evidence="2">Uncharacterized protein</fullName>
    </submittedName>
</protein>
<reference evidence="2 3" key="1">
    <citation type="journal article" date="2016" name="Sci. Rep.">
        <title>Insights into Adaptations to a Near-Obligate Nematode Endoparasitic Lifestyle from the Finished Genome of Drechmeria coniospora.</title>
        <authorList>
            <person name="Zhang L."/>
            <person name="Zhou Z."/>
            <person name="Guo Q."/>
            <person name="Fokkens L."/>
            <person name="Miskei M."/>
            <person name="Pocsi I."/>
            <person name="Zhang W."/>
            <person name="Chen M."/>
            <person name="Wang L."/>
            <person name="Sun Y."/>
            <person name="Donzelli B.G."/>
            <person name="Gibson D.M."/>
            <person name="Nelson D.R."/>
            <person name="Luo J.G."/>
            <person name="Rep M."/>
            <person name="Liu H."/>
            <person name="Yang S."/>
            <person name="Wang J."/>
            <person name="Krasnoff S.B."/>
            <person name="Xu Y."/>
            <person name="Molnar I."/>
            <person name="Lin M."/>
        </authorList>
    </citation>
    <scope>NUCLEOTIDE SEQUENCE [LARGE SCALE GENOMIC DNA]</scope>
    <source>
        <strain evidence="2 3">ARSEF 6962</strain>
    </source>
</reference>
<feature type="region of interest" description="Disordered" evidence="1">
    <location>
        <begin position="1"/>
        <end position="35"/>
    </location>
</feature>
<dbReference type="EMBL" id="LAYC01000001">
    <property type="protein sequence ID" value="KYK59546.1"/>
    <property type="molecule type" value="Genomic_DNA"/>
</dbReference>
<dbReference type="Proteomes" id="UP000076580">
    <property type="component" value="Chromosome 01"/>
</dbReference>
<sequence>MAGPARDAGMLETRGSTPQLSGLEDSPYGTGSPSPVFILEVGAATMGGLLEARREKGSSETESEGVQRLPWGPRPQPQDGSARQGDVDNQQCDSQHEQGAD</sequence>
<evidence type="ECO:0000313" key="3">
    <source>
        <dbReference type="Proteomes" id="UP000076580"/>
    </source>
</evidence>
<dbReference type="InParanoid" id="A0A151GR19"/>
<gene>
    <name evidence="2" type="ORF">DCS_00676</name>
</gene>
<dbReference type="GeneID" id="63713319"/>
<dbReference type="AlphaFoldDB" id="A0A151GR19"/>
<keyword evidence="3" id="KW-1185">Reference proteome</keyword>